<evidence type="ECO:0000313" key="3">
    <source>
        <dbReference type="EMBL" id="KAL2496306.1"/>
    </source>
</evidence>
<protein>
    <recommendedName>
        <fullName evidence="2">Ataxin 2 SM domain-containing protein</fullName>
    </recommendedName>
</protein>
<feature type="domain" description="Ataxin 2 SM" evidence="2">
    <location>
        <begin position="118"/>
        <end position="196"/>
    </location>
</feature>
<reference evidence="4" key="1">
    <citation type="submission" date="2024-07" db="EMBL/GenBank/DDBJ databases">
        <title>Two chromosome-level genome assemblies of Korean endemic species Abeliophyllum distichum and Forsythia ovata (Oleaceae).</title>
        <authorList>
            <person name="Jang H."/>
        </authorList>
    </citation>
    <scope>NUCLEOTIDE SEQUENCE [LARGE SCALE GENOMIC DNA]</scope>
</reference>
<dbReference type="PANTHER" id="PTHR12854:SF12">
    <property type="entry name" value="POLYADENYLATE-BINDING PROTEIN INTERACTING PROTEIN"/>
    <property type="match status" value="1"/>
</dbReference>
<organism evidence="3 4">
    <name type="scientific">Forsythia ovata</name>
    <dbReference type="NCBI Taxonomy" id="205694"/>
    <lineage>
        <taxon>Eukaryota</taxon>
        <taxon>Viridiplantae</taxon>
        <taxon>Streptophyta</taxon>
        <taxon>Embryophyta</taxon>
        <taxon>Tracheophyta</taxon>
        <taxon>Spermatophyta</taxon>
        <taxon>Magnoliopsida</taxon>
        <taxon>eudicotyledons</taxon>
        <taxon>Gunneridae</taxon>
        <taxon>Pentapetalae</taxon>
        <taxon>asterids</taxon>
        <taxon>lamiids</taxon>
        <taxon>Lamiales</taxon>
        <taxon>Oleaceae</taxon>
        <taxon>Forsythieae</taxon>
        <taxon>Forsythia</taxon>
    </lineage>
</organism>
<feature type="region of interest" description="Disordered" evidence="1">
    <location>
        <begin position="337"/>
        <end position="356"/>
    </location>
</feature>
<gene>
    <name evidence="3" type="ORF">Fot_40063</name>
</gene>
<dbReference type="InterPro" id="IPR025852">
    <property type="entry name" value="SM_dom_ATX"/>
</dbReference>
<feature type="region of interest" description="Disordered" evidence="1">
    <location>
        <begin position="234"/>
        <end position="255"/>
    </location>
</feature>
<dbReference type="AlphaFoldDB" id="A0ABD1S754"/>
<evidence type="ECO:0000313" key="4">
    <source>
        <dbReference type="Proteomes" id="UP001604277"/>
    </source>
</evidence>
<dbReference type="InterPro" id="IPR045117">
    <property type="entry name" value="ATXN2-like"/>
</dbReference>
<comment type="caution">
    <text evidence="3">The sequence shown here is derived from an EMBL/GenBank/DDBJ whole genome shotgun (WGS) entry which is preliminary data.</text>
</comment>
<proteinExistence type="predicted"/>
<sequence>MGLQNGTVLAKFVHLRSPDMRNRPANPVGSAHLGHADLAGSVRRVAQVRRYLRSLSGPARLGAQIQRDLHGRTPSPYGVRNPKAIVEKTKYSDQMGCRKEGLGEDANNKAAMADSVSDALLLATMCIIGLPVDVHAKDGSVYSGIFHTACVNNDYAIVLKEARMIKKGNRGTNVMNGSLIETLIVQSEDLVQVVAKGVPLPANGITGYVGGDGVEDIADINECLKREVKATELNESNGDKRHRSQTRSSAKKENGFDYISTAKKANVSANSARDFPETQGALAVSVDGRQLGNGSQEKQINCRDKPEFLDERTTHEVRGSSLSMGACETQLTAAESVPDETNMQRTPKGVSSGCPTPLDCEMQQRPSLEEIPCSEAPASNVYVAATSTVDVASESFLSSSLTSTRLVPPNVSSFNRTAKESKLNPGAKLFSPSLLHHRSVTPPAVPTGASVAYLSDHHAMVPIANAQQEVDISSFAPRSSVPVKFFPCSNVVIGNGGTETPYVQPIIGQVVNRTQPVRYAGQYHNLQARPAYAHPNPQNVMVGRVGPLVYMHSISNDVVPGSAGFSQATMRPLLTQHHLPNPKHQGSATAQALQLYMNPPIMASGQQPFAMPSPIPISQPFFPVIQPVPVPRSNGFFSTKFA</sequence>
<dbReference type="Pfam" id="PF14438">
    <property type="entry name" value="SM-ATX"/>
    <property type="match status" value="1"/>
</dbReference>
<keyword evidence="4" id="KW-1185">Reference proteome</keyword>
<dbReference type="PANTHER" id="PTHR12854">
    <property type="entry name" value="ATAXIN 2-RELATED"/>
    <property type="match status" value="1"/>
</dbReference>
<dbReference type="Proteomes" id="UP001604277">
    <property type="component" value="Unassembled WGS sequence"/>
</dbReference>
<accession>A0ABD1S754</accession>
<evidence type="ECO:0000256" key="1">
    <source>
        <dbReference type="SAM" id="MobiDB-lite"/>
    </source>
</evidence>
<name>A0ABD1S754_9LAMI</name>
<dbReference type="EMBL" id="JBFOLJ010000011">
    <property type="protein sequence ID" value="KAL2496306.1"/>
    <property type="molecule type" value="Genomic_DNA"/>
</dbReference>
<evidence type="ECO:0000259" key="2">
    <source>
        <dbReference type="Pfam" id="PF14438"/>
    </source>
</evidence>